<organism evidence="1 2">
    <name type="scientific">Candidatus Brocadia fulgida</name>
    <dbReference type="NCBI Taxonomy" id="380242"/>
    <lineage>
        <taxon>Bacteria</taxon>
        <taxon>Pseudomonadati</taxon>
        <taxon>Planctomycetota</taxon>
        <taxon>Candidatus Brocadiia</taxon>
        <taxon>Candidatus Brocadiales</taxon>
        <taxon>Candidatus Brocadiaceae</taxon>
        <taxon>Candidatus Brocadia</taxon>
    </lineage>
</organism>
<reference evidence="1 2" key="1">
    <citation type="journal article" date="2013" name="BMC Microbiol.">
        <title>Identification of the type II cytochrome c maturation pathway in anammox bacteria by comparative genomics.</title>
        <authorList>
            <person name="Ferousi C."/>
            <person name="Speth D.R."/>
            <person name="Reimann J."/>
            <person name="Op den Camp H.J."/>
            <person name="Allen J.W."/>
            <person name="Keltjens J.T."/>
            <person name="Jetten M.S."/>
        </authorList>
    </citation>
    <scope>NUCLEOTIDE SEQUENCE [LARGE SCALE GENOMIC DNA]</scope>
    <source>
        <strain evidence="1">RU1</strain>
    </source>
</reference>
<dbReference type="Proteomes" id="UP000034954">
    <property type="component" value="Unassembled WGS sequence"/>
</dbReference>
<accession>A0A0M2V203</accession>
<evidence type="ECO:0000313" key="1">
    <source>
        <dbReference type="EMBL" id="KKO20724.1"/>
    </source>
</evidence>
<evidence type="ECO:0000313" key="2">
    <source>
        <dbReference type="Proteomes" id="UP000034954"/>
    </source>
</evidence>
<dbReference type="EMBL" id="LAQJ01000077">
    <property type="protein sequence ID" value="KKO20724.1"/>
    <property type="molecule type" value="Genomic_DNA"/>
</dbReference>
<comment type="caution">
    <text evidence="1">The sequence shown here is derived from an EMBL/GenBank/DDBJ whole genome shotgun (WGS) entry which is preliminary data.</text>
</comment>
<name>A0A0M2V203_9BACT</name>
<sequence length="94" mass="10392">MCEITSVRVDSGFSCFVCLLGDGGAVFSDFPAGLELVGSKTLNSVLKDALHFVIIRWYHRLISKDEESSLPWQNIGVGKYILLTIRSVFVIIKA</sequence>
<keyword evidence="2" id="KW-1185">Reference proteome</keyword>
<proteinExistence type="predicted"/>
<protein>
    <submittedName>
        <fullName evidence="1">Uncharacterized protein</fullName>
    </submittedName>
</protein>
<gene>
    <name evidence="1" type="ORF">BROFUL_00560</name>
</gene>
<dbReference type="AlphaFoldDB" id="A0A0M2V203"/>